<dbReference type="SUPFAM" id="SSF52096">
    <property type="entry name" value="ClpP/crotonase"/>
    <property type="match status" value="1"/>
</dbReference>
<dbReference type="GO" id="GO:0006635">
    <property type="term" value="P:fatty acid beta-oxidation"/>
    <property type="evidence" value="ECO:0007669"/>
    <property type="project" value="TreeGrafter"/>
</dbReference>
<dbReference type="RefSeq" id="WP_089220164.1">
    <property type="nucleotide sequence ID" value="NZ_FZOS01000015.1"/>
</dbReference>
<dbReference type="InterPro" id="IPR014748">
    <property type="entry name" value="Enoyl-CoA_hydra_C"/>
</dbReference>
<dbReference type="PANTHER" id="PTHR11941:SF54">
    <property type="entry name" value="ENOYL-COA HYDRATASE, MITOCHONDRIAL"/>
    <property type="match status" value="1"/>
</dbReference>
<protein>
    <submittedName>
        <fullName evidence="4">Enoyl-CoA hydratase/carnithine racemase</fullName>
    </submittedName>
</protein>
<dbReference type="OrthoDB" id="9810797at2"/>
<dbReference type="Gene3D" id="3.90.226.10">
    <property type="entry name" value="2-enoyl-CoA Hydratase, Chain A, domain 1"/>
    <property type="match status" value="1"/>
</dbReference>
<evidence type="ECO:0000313" key="4">
    <source>
        <dbReference type="EMBL" id="SNS76673.1"/>
    </source>
</evidence>
<sequence length="250" mass="25782">MFQYASDGPIGRLMIDRPDRRNAIPFDGWAVLRAAIAEVAAARPRALIVQSLAEGVFCAGADLGYLAGLADDVAGRAAFRLAMREAFDALAGLPMPVIAAVDGGCFGAGVALMLACDVVLAGESARFAIPPAKLGITYPQQDVARLVARTGRAQAARLLLGLDAVDGAEAARIGLVERVVPVALVEAERMAGAMAATSPASLTALKRMIARADGPADAASDALFDDSFGSADFREGIAAYHARRAPVFGS</sequence>
<accession>A0A239H785</accession>
<name>A0A239H785_9SPHN</name>
<dbReference type="Gene3D" id="1.10.12.10">
    <property type="entry name" value="Lyase 2-enoyl-coa Hydratase, Chain A, domain 2"/>
    <property type="match status" value="1"/>
</dbReference>
<organism evidence="4 5">
    <name type="scientific">Edaphosphingomonas laterariae</name>
    <dbReference type="NCBI Taxonomy" id="861865"/>
    <lineage>
        <taxon>Bacteria</taxon>
        <taxon>Pseudomonadati</taxon>
        <taxon>Pseudomonadota</taxon>
        <taxon>Alphaproteobacteria</taxon>
        <taxon>Sphingomonadales</taxon>
        <taxon>Rhizorhabdaceae</taxon>
        <taxon>Edaphosphingomonas</taxon>
    </lineage>
</organism>
<reference evidence="5" key="1">
    <citation type="submission" date="2017-06" db="EMBL/GenBank/DDBJ databases">
        <authorList>
            <person name="Varghese N."/>
            <person name="Submissions S."/>
        </authorList>
    </citation>
    <scope>NUCLEOTIDE SEQUENCE [LARGE SCALE GENOMIC DNA]</scope>
    <source>
        <strain evidence="5">LNB2</strain>
    </source>
</reference>
<dbReference type="GO" id="GO:0016829">
    <property type="term" value="F:lyase activity"/>
    <property type="evidence" value="ECO:0007669"/>
    <property type="project" value="UniProtKB-KW"/>
</dbReference>
<gene>
    <name evidence="4" type="ORF">SAMN06295912_11540</name>
</gene>
<dbReference type="CDD" id="cd06558">
    <property type="entry name" value="crotonase-like"/>
    <property type="match status" value="1"/>
</dbReference>
<dbReference type="InterPro" id="IPR018376">
    <property type="entry name" value="Enoyl-CoA_hyd/isom_CS"/>
</dbReference>
<dbReference type="PANTHER" id="PTHR11941">
    <property type="entry name" value="ENOYL-COA HYDRATASE-RELATED"/>
    <property type="match status" value="1"/>
</dbReference>
<keyword evidence="2" id="KW-0456">Lyase</keyword>
<evidence type="ECO:0000313" key="5">
    <source>
        <dbReference type="Proteomes" id="UP000198281"/>
    </source>
</evidence>
<dbReference type="InterPro" id="IPR029045">
    <property type="entry name" value="ClpP/crotonase-like_dom_sf"/>
</dbReference>
<dbReference type="PROSITE" id="PS00166">
    <property type="entry name" value="ENOYL_COA_HYDRATASE"/>
    <property type="match status" value="1"/>
</dbReference>
<comment type="similarity">
    <text evidence="1 3">Belongs to the enoyl-CoA hydratase/isomerase family.</text>
</comment>
<evidence type="ECO:0000256" key="1">
    <source>
        <dbReference type="ARBA" id="ARBA00005254"/>
    </source>
</evidence>
<dbReference type="Proteomes" id="UP000198281">
    <property type="component" value="Unassembled WGS sequence"/>
</dbReference>
<dbReference type="Pfam" id="PF00378">
    <property type="entry name" value="ECH_1"/>
    <property type="match status" value="1"/>
</dbReference>
<proteinExistence type="inferred from homology"/>
<dbReference type="InterPro" id="IPR001753">
    <property type="entry name" value="Enoyl-CoA_hydra/iso"/>
</dbReference>
<dbReference type="EMBL" id="FZOS01000015">
    <property type="protein sequence ID" value="SNS76673.1"/>
    <property type="molecule type" value="Genomic_DNA"/>
</dbReference>
<evidence type="ECO:0000256" key="2">
    <source>
        <dbReference type="ARBA" id="ARBA00023239"/>
    </source>
</evidence>
<dbReference type="AlphaFoldDB" id="A0A239H785"/>
<evidence type="ECO:0000256" key="3">
    <source>
        <dbReference type="RuleBase" id="RU003707"/>
    </source>
</evidence>
<keyword evidence="5" id="KW-1185">Reference proteome</keyword>